<dbReference type="EMBL" id="AFNU02000013">
    <property type="protein sequence ID" value="ERJ11260.1"/>
    <property type="molecule type" value="Genomic_DNA"/>
</dbReference>
<keyword evidence="1" id="KW-0812">Transmembrane</keyword>
<dbReference type="AlphaFoldDB" id="F7PW82"/>
<comment type="caution">
    <text evidence="2">The sequence shown here is derived from an EMBL/GenBank/DDBJ whole genome shotgun (WGS) entry which is preliminary data.</text>
</comment>
<dbReference type="Proteomes" id="UP000005707">
    <property type="component" value="Unassembled WGS sequence"/>
</dbReference>
<keyword evidence="1" id="KW-1133">Transmembrane helix</keyword>
<gene>
    <name evidence="2" type="ORF">HLPCO_002700</name>
</gene>
<evidence type="ECO:0000313" key="3">
    <source>
        <dbReference type="Proteomes" id="UP000005707"/>
    </source>
</evidence>
<feature type="transmembrane region" description="Helical" evidence="1">
    <location>
        <begin position="88"/>
        <end position="105"/>
    </location>
</feature>
<dbReference type="STRING" id="1033810.HLPCO_002700"/>
<organism evidence="2 3">
    <name type="scientific">Haloplasma contractile SSD-17B</name>
    <dbReference type="NCBI Taxonomy" id="1033810"/>
    <lineage>
        <taxon>Bacteria</taxon>
        <taxon>Bacillati</taxon>
        <taxon>Mycoplasmatota</taxon>
        <taxon>Mollicutes</taxon>
        <taxon>Haloplasmatales</taxon>
        <taxon>Haloplasmataceae</taxon>
        <taxon>Haloplasma</taxon>
    </lineage>
</organism>
<dbReference type="RefSeq" id="WP_008825577.1">
    <property type="nucleotide sequence ID" value="NZ_AFNU02000013.1"/>
</dbReference>
<reference evidence="2 3" key="1">
    <citation type="journal article" date="2011" name="J. Bacteriol.">
        <title>Genome sequence of Haloplasma contractile, an unusual contractile bacterium from a deep-sea anoxic brine lake.</title>
        <authorList>
            <person name="Antunes A."/>
            <person name="Alam I."/>
            <person name="El Dorry H."/>
            <person name="Siam R."/>
            <person name="Robertson A."/>
            <person name="Bajic V.B."/>
            <person name="Stingl U."/>
        </authorList>
    </citation>
    <scope>NUCLEOTIDE SEQUENCE [LARGE SCALE GENOMIC DNA]</scope>
    <source>
        <strain evidence="2 3">SSD-17B</strain>
    </source>
</reference>
<sequence>MMTTKRITYSRDKGFILDNMDEIDSYVKEKITYFKDFSNYIDPDSNLHLFGELLDIIEYDLKTAEIDFSPISKLVGVERLKEKRQQIIYLYNIVFILGTIYYNVFDYRDNKLKGYDSGQLEINCTADLFFEGYATFLDSKRHQSSSYGSTLIFMTMLERDMRSQIKTLYISEYLTTLERDIHYKKVKLTRKDHDLYLYLRYHYKLDSKNKSVRNYDTYSATTELCYTLLKKYKVVDPNNLFFQKIFNYNNNYLTLNQMIRSREFRTKVDKRFWKIVNLMFNPKYLNLRNNLTHGNTGYMNYYHVGVTSLLYKLYLMVNDGSFLK</sequence>
<proteinExistence type="predicted"/>
<keyword evidence="1" id="KW-0472">Membrane</keyword>
<reference evidence="2 3" key="2">
    <citation type="journal article" date="2013" name="PLoS ONE">
        <title>INDIGO - INtegrated Data Warehouse of MIcrobial GenOmes with Examples from the Red Sea Extremophiles.</title>
        <authorList>
            <person name="Alam I."/>
            <person name="Antunes A."/>
            <person name="Kamau A.A."/>
            <person name="Ba Alawi W."/>
            <person name="Kalkatawi M."/>
            <person name="Stingl U."/>
            <person name="Bajic V.B."/>
        </authorList>
    </citation>
    <scope>NUCLEOTIDE SEQUENCE [LARGE SCALE GENOMIC DNA]</scope>
    <source>
        <strain evidence="2 3">SSD-17B</strain>
    </source>
</reference>
<accession>F7PW82</accession>
<evidence type="ECO:0000256" key="1">
    <source>
        <dbReference type="SAM" id="Phobius"/>
    </source>
</evidence>
<evidence type="ECO:0000313" key="2">
    <source>
        <dbReference type="EMBL" id="ERJ11260.1"/>
    </source>
</evidence>
<name>F7PW82_9MOLU</name>
<keyword evidence="3" id="KW-1185">Reference proteome</keyword>
<protein>
    <submittedName>
        <fullName evidence="2">Uncharacterized protein</fullName>
    </submittedName>
</protein>
<dbReference type="InParanoid" id="F7PW82"/>